<reference evidence="5" key="1">
    <citation type="submission" date="2016-11" db="UniProtKB">
        <authorList>
            <consortium name="WormBaseParasite"/>
        </authorList>
    </citation>
    <scope>IDENTIFICATION</scope>
</reference>
<dbReference type="EMBL" id="CAJFDI010000002">
    <property type="protein sequence ID" value="CAD5214821.1"/>
    <property type="molecule type" value="Genomic_DNA"/>
</dbReference>
<dbReference type="Proteomes" id="UP000659654">
    <property type="component" value="Unassembled WGS sequence"/>
</dbReference>
<protein>
    <submittedName>
        <fullName evidence="2">(pine wood nematode) hypothetical protein</fullName>
    </submittedName>
</protein>
<keyword evidence="4" id="KW-1185">Reference proteome</keyword>
<dbReference type="SUPFAM" id="SSF53850">
    <property type="entry name" value="Periplasmic binding protein-like II"/>
    <property type="match status" value="1"/>
</dbReference>
<feature type="transmembrane region" description="Helical" evidence="1">
    <location>
        <begin position="139"/>
        <end position="157"/>
    </location>
</feature>
<dbReference type="EMBL" id="CAJFCV020000002">
    <property type="protein sequence ID" value="CAG9095772.1"/>
    <property type="molecule type" value="Genomic_DNA"/>
</dbReference>
<organism evidence="3 5">
    <name type="scientific">Bursaphelenchus xylophilus</name>
    <name type="common">Pinewood nematode worm</name>
    <name type="synonym">Aphelenchoides xylophilus</name>
    <dbReference type="NCBI Taxonomy" id="6326"/>
    <lineage>
        <taxon>Eukaryota</taxon>
        <taxon>Metazoa</taxon>
        <taxon>Ecdysozoa</taxon>
        <taxon>Nematoda</taxon>
        <taxon>Chromadorea</taxon>
        <taxon>Rhabditida</taxon>
        <taxon>Tylenchina</taxon>
        <taxon>Tylenchomorpha</taxon>
        <taxon>Aphelenchoidea</taxon>
        <taxon>Aphelenchoididae</taxon>
        <taxon>Bursaphelenchus</taxon>
    </lineage>
</organism>
<reference evidence="2" key="2">
    <citation type="submission" date="2020-09" db="EMBL/GenBank/DDBJ databases">
        <authorList>
            <person name="Kikuchi T."/>
        </authorList>
    </citation>
    <scope>NUCLEOTIDE SEQUENCE</scope>
    <source>
        <strain evidence="2">Ka4C1</strain>
    </source>
</reference>
<accession>A0A1I7RPC2</accession>
<evidence type="ECO:0000313" key="5">
    <source>
        <dbReference type="WBParaSite" id="BXY_0256300.1"/>
    </source>
</evidence>
<evidence type="ECO:0000313" key="3">
    <source>
        <dbReference type="Proteomes" id="UP000095284"/>
    </source>
</evidence>
<dbReference type="Proteomes" id="UP000582659">
    <property type="component" value="Unassembled WGS sequence"/>
</dbReference>
<proteinExistence type="predicted"/>
<keyword evidence="1" id="KW-0812">Transmembrane</keyword>
<gene>
    <name evidence="2" type="ORF">BXYJ_LOCUS3721</name>
</gene>
<dbReference type="WBParaSite" id="BXY_0256300.1">
    <property type="protein sequence ID" value="BXY_0256300.1"/>
    <property type="gene ID" value="BXY_0256300"/>
</dbReference>
<evidence type="ECO:0000256" key="1">
    <source>
        <dbReference type="SAM" id="Phobius"/>
    </source>
</evidence>
<dbReference type="PANTHER" id="PTHR22714:SF7">
    <property type="entry name" value="SOLUTE-BINDING PROTEIN FAMILY 3_N-TERMINAL DOMAIN-CONTAINING PROTEIN"/>
    <property type="match status" value="1"/>
</dbReference>
<sequence length="421" mass="48084">MNSSVLRVLYAGGLPGINTNCTGFPVLTPRKSCQFPGLHVEIIKRIADVLNMTIEPYYHEGELPVVGSIIDGKITGLMGYIHNGSVDTIALMVGQSEERRKYFEFTDPLYYSLGKVFINMPENTWDKYFAYFQSYQCNSWFAIGVALILQCLLTVLVHKVEGELKQEAVRCTISESVWQIIRLQLLQPETLEHSSTAGKFSVVIFSLVQCTVIMGVLSSYIFSNLVRPPQPIPFKSLYEFTSLLEAGTLHLVDVSSTGPMYDMIQTSNASDLVLLRRALKQNPVRKTNSVEHALEMMDEPGAVLVRYEDEHLAFEAYKKCDIYISEALLPPSRGYLMFKKGYPRMEEVNKAIGLEYHNFRKMWLKYLRSYRGQLGCSPPGYRRIEAHYPYIGTVLMLFLTESLALLVFFLEVFVHCFYRRK</sequence>
<dbReference type="Proteomes" id="UP000095284">
    <property type="component" value="Unplaced"/>
</dbReference>
<dbReference type="Gene3D" id="3.40.190.10">
    <property type="entry name" value="Periplasmic binding protein-like II"/>
    <property type="match status" value="1"/>
</dbReference>
<feature type="transmembrane region" description="Helical" evidence="1">
    <location>
        <begin position="390"/>
        <end position="418"/>
    </location>
</feature>
<evidence type="ECO:0000313" key="4">
    <source>
        <dbReference type="Proteomes" id="UP000659654"/>
    </source>
</evidence>
<dbReference type="eggNOG" id="KOG1052">
    <property type="taxonomic scope" value="Eukaryota"/>
</dbReference>
<feature type="transmembrane region" description="Helical" evidence="1">
    <location>
        <begin position="200"/>
        <end position="222"/>
    </location>
</feature>
<dbReference type="PANTHER" id="PTHR22714">
    <property type="entry name" value="PROTEIN CBG02446-RELATED"/>
    <property type="match status" value="1"/>
</dbReference>
<keyword evidence="1" id="KW-0472">Membrane</keyword>
<name>A0A1I7RPC2_BURXY</name>
<evidence type="ECO:0000313" key="2">
    <source>
        <dbReference type="EMBL" id="CAD5214821.1"/>
    </source>
</evidence>
<dbReference type="InterPro" id="IPR040128">
    <property type="entry name" value="T25E4.2-like"/>
</dbReference>
<dbReference type="AlphaFoldDB" id="A0A1I7RPC2"/>
<keyword evidence="1" id="KW-1133">Transmembrane helix</keyword>